<dbReference type="SUPFAM" id="SSF52540">
    <property type="entry name" value="P-loop containing nucleoside triphosphate hydrolases"/>
    <property type="match status" value="1"/>
</dbReference>
<dbReference type="RefSeq" id="WP_086599379.1">
    <property type="nucleotide sequence ID" value="NZ_NGFN01000010.1"/>
</dbReference>
<dbReference type="InterPro" id="IPR047187">
    <property type="entry name" value="SF1_C_Upf1"/>
</dbReference>
<dbReference type="EMBL" id="NGFN01000010">
    <property type="protein sequence ID" value="OUD04603.1"/>
    <property type="molecule type" value="Genomic_DNA"/>
</dbReference>
<dbReference type="InterPro" id="IPR021754">
    <property type="entry name" value="DUF3320"/>
</dbReference>
<gene>
    <name evidence="10" type="ORF">CA983_03420</name>
</gene>
<evidence type="ECO:0000259" key="6">
    <source>
        <dbReference type="Pfam" id="PF11784"/>
    </source>
</evidence>
<dbReference type="CDD" id="cd18808">
    <property type="entry name" value="SF1_C_Upf1"/>
    <property type="match status" value="1"/>
</dbReference>
<keyword evidence="3" id="KW-0378">Hydrolase</keyword>
<dbReference type="InterPro" id="IPR041677">
    <property type="entry name" value="DNA2/NAM7_AAA_11"/>
</dbReference>
<feature type="domain" description="DNA2/NAM7 helicase helicase" evidence="7">
    <location>
        <begin position="296"/>
        <end position="428"/>
    </location>
</feature>
<evidence type="ECO:0000259" key="7">
    <source>
        <dbReference type="Pfam" id="PF13086"/>
    </source>
</evidence>
<dbReference type="PANTHER" id="PTHR43788:SF8">
    <property type="entry name" value="DNA-BINDING PROTEIN SMUBP-2"/>
    <property type="match status" value="1"/>
</dbReference>
<dbReference type="Pfam" id="PF13086">
    <property type="entry name" value="AAA_11"/>
    <property type="match status" value="1"/>
</dbReference>
<dbReference type="Pfam" id="PF13087">
    <property type="entry name" value="AAA_12"/>
    <property type="match status" value="1"/>
</dbReference>
<evidence type="ECO:0000313" key="10">
    <source>
        <dbReference type="EMBL" id="OUD04603.1"/>
    </source>
</evidence>
<evidence type="ECO:0000256" key="4">
    <source>
        <dbReference type="ARBA" id="ARBA00022806"/>
    </source>
</evidence>
<evidence type="ECO:0000256" key="5">
    <source>
        <dbReference type="ARBA" id="ARBA00022840"/>
    </source>
</evidence>
<evidence type="ECO:0000256" key="1">
    <source>
        <dbReference type="ARBA" id="ARBA00007913"/>
    </source>
</evidence>
<dbReference type="Gene3D" id="3.40.960.10">
    <property type="entry name" value="VSR Endonuclease"/>
    <property type="match status" value="1"/>
</dbReference>
<dbReference type="Pfam" id="PF18741">
    <property type="entry name" value="MTES_1575"/>
    <property type="match status" value="1"/>
</dbReference>
<keyword evidence="2" id="KW-0547">Nucleotide-binding</keyword>
<dbReference type="GO" id="GO:0005524">
    <property type="term" value="F:ATP binding"/>
    <property type="evidence" value="ECO:0007669"/>
    <property type="project" value="UniProtKB-KW"/>
</dbReference>
<dbReference type="InterPro" id="IPR011335">
    <property type="entry name" value="Restrct_endonuc-II-like"/>
</dbReference>
<evidence type="ECO:0000259" key="8">
    <source>
        <dbReference type="Pfam" id="PF13087"/>
    </source>
</evidence>
<dbReference type="FunFam" id="3.40.960.10:FF:000002">
    <property type="entry name" value="DNA helicase related protein"/>
    <property type="match status" value="1"/>
</dbReference>
<sequence>MTHQSRPVSAVGDPALGRLKAVLDDWRNSLLDMGGRNRLLNFRPTRTSTLEITSPGIGALLADLAKGWEFAPVLEAEAQDDRAGTADRRNRPGLVTQKTTQASLDSALYQLRQKSGQMYNDYGLWVLWLGVGMLDWCEADAHESSAAPLVLVPVELRRDSHRRYRLHLADDQDRIHNPALAVKLERLGIDWSPVTGTDVGDLPAVLSAARSVAGGLKGWSVHEQVVLGLFASHREAMYQDLQQNEDQILAHPLVRAAALGPDAGLPDDLVGFEPPELDRIDEVQLPEKTPLVLDADASQRQCIAAVLDGRSFVMSGPPGTGKSQTITNMIAALMHAGRSVLFVSEKAAALDVVRNRLRGVGLGDFVMALHSGDTSKKAVATELARVLTTEARVTGAAAHELERARKLREELSAYAAAMNQVREPLQRTLHDVLGRLVQLEQAGTPNLPLTAENAKAVRSLSAGALLELAAASQAVSRAWRPAAEGEAFPWRGLVGTDAHQVVSEAAEALDALLTATGRRPFPATRDEPRSVREAEQMVRTLQAGLPTGTVPADGGLPDDVSAQLAQLADLFGMPKPNGADAAFALCELADLTASGHRPPHGWFVADVLARAREAAEELRRALDAETAARDAADDVFGEQVLTAVELPDIAGRFAEQHRGLMARFSAQYKADRVSVAALTRTGIWDKSLAARLEQALAWYNAATEVARLADRHSAILGRYTPRTTHELEDLDRALATAERIAALSPEAVRREHLVDRLADGADPDDLPALLAKNVRTSLGSWCAVATGRAERWSRSVTALLDLFDTGRRTQLSPSLLGTFDQARRVVDALRADREGPDEWHAHLAGFSVLARHGAGGLVASAAERGVDPDRLPDIVEQALLRAWADDLLATDKRLRSTRSDDLNARVADFQEADRRLIAAAGGAVIAACNKRRPRRFAGGAGAVIVREAEKKTRHMPVRELLGRTREVVQSVKPCFMMSPLTVSQFLPSDFHFDVVIFDEASQVRPGDAVNCIYRGRTLVVAGDDKQLPPTSFFDASVEDESDEYTEDVPDSFESLLHACKAGAMRELPLRWHYRSRHENLITFSNHEFYANSMVTFPGALDEGNDVGVAFLKADGVYDRGGRRDNRTEADFVARRVIHHFDSRPGKTLGVVALSQAQASAIDQAVQQARLARPDLDHCFTEDRLDGFFVKNLESVQGDERDVMIMSVGYGPDEHGKVGLNFGPINKSGGWRRLNVAVTRARYRMEVVASFRGTSLADSPNESVQYLKRYLEYAENGPAVLARDVVQSDAEPDSPFEESVLAVLRGWGYRVQPQVGVAGYRIDLGVRHPELPGAYALGIECDGAMYHSSKAARDRDRLREQVLNGLGWRLYRIWGTDWYRGRAAAELRLREAVEQAIAQGPLAAGSAVPQAPDPDDGGSGAVAAVADAEAGGGLPAVPSPRTPAQAEVEYERVPVDTAGEREWSAPYALSEVVISPRYELHTPEARPALRKLLTQVIRTEGPIHEDLLVQRAREAWGVARAGNRIRDNVREVARALADSGLVVSDDAFFHAEGHNAVKARHPGDGETVRKVVHIAPAERYVALAELAAECPGMSRDELIKQACEFFGWRRTGKDIRDCLAADIEELHRQRRLEGGPERIRAAR</sequence>
<evidence type="ECO:0000259" key="9">
    <source>
        <dbReference type="Pfam" id="PF18741"/>
    </source>
</evidence>
<feature type="domain" description="Restriction endonuclease type II-like" evidence="9">
    <location>
        <begin position="1295"/>
        <end position="1391"/>
    </location>
</feature>
<dbReference type="InterPro" id="IPR050534">
    <property type="entry name" value="Coronavir_polyprotein_1ab"/>
</dbReference>
<feature type="domain" description="DNA2/NAM7 helicase-like C-terminal" evidence="8">
    <location>
        <begin position="1059"/>
        <end position="1249"/>
    </location>
</feature>
<dbReference type="InterPro" id="IPR041679">
    <property type="entry name" value="DNA2/NAM7-like_C"/>
</dbReference>
<keyword evidence="5" id="KW-0067">ATP-binding</keyword>
<comment type="similarity">
    <text evidence="1">Belongs to the DNA2/NAM7 helicase family.</text>
</comment>
<dbReference type="InterPro" id="IPR025103">
    <property type="entry name" value="DUF4011"/>
</dbReference>
<dbReference type="InterPro" id="IPR049468">
    <property type="entry name" value="Restrct_endonuc-II-like_dom"/>
</dbReference>
<evidence type="ECO:0008006" key="12">
    <source>
        <dbReference type="Google" id="ProtNLM"/>
    </source>
</evidence>
<evidence type="ECO:0000313" key="11">
    <source>
        <dbReference type="Proteomes" id="UP000195105"/>
    </source>
</evidence>
<feature type="domain" description="DUF3320" evidence="6">
    <location>
        <begin position="1478"/>
        <end position="1526"/>
    </location>
</feature>
<comment type="caution">
    <text evidence="10">The sequence shown here is derived from an EMBL/GenBank/DDBJ whole genome shotgun (WGS) entry which is preliminary data.</text>
</comment>
<dbReference type="GO" id="GO:0043139">
    <property type="term" value="F:5'-3' DNA helicase activity"/>
    <property type="evidence" value="ECO:0007669"/>
    <property type="project" value="TreeGrafter"/>
</dbReference>
<dbReference type="Pfam" id="PF11784">
    <property type="entry name" value="DUF3320"/>
    <property type="match status" value="1"/>
</dbReference>
<keyword evidence="4" id="KW-0347">Helicase</keyword>
<proteinExistence type="inferred from homology"/>
<dbReference type="Proteomes" id="UP000195105">
    <property type="component" value="Unassembled WGS sequence"/>
</dbReference>
<organism evidence="10 11">
    <name type="scientific">Streptomyces swartbergensis</name>
    <dbReference type="NCBI Taxonomy" id="487165"/>
    <lineage>
        <taxon>Bacteria</taxon>
        <taxon>Bacillati</taxon>
        <taxon>Actinomycetota</taxon>
        <taxon>Actinomycetes</taxon>
        <taxon>Kitasatosporales</taxon>
        <taxon>Streptomycetaceae</taxon>
        <taxon>Streptomyces</taxon>
    </lineage>
</organism>
<dbReference type="PANTHER" id="PTHR43788">
    <property type="entry name" value="DNA2/NAM7 HELICASE FAMILY MEMBER"/>
    <property type="match status" value="1"/>
</dbReference>
<dbReference type="FunFam" id="3.40.50.300:FF:002063">
    <property type="entry name" value="DNA helicase related protein"/>
    <property type="match status" value="1"/>
</dbReference>
<dbReference type="SUPFAM" id="SSF52980">
    <property type="entry name" value="Restriction endonuclease-like"/>
    <property type="match status" value="1"/>
</dbReference>
<dbReference type="Pfam" id="PF13195">
    <property type="entry name" value="DUF4011"/>
    <property type="match status" value="1"/>
</dbReference>
<keyword evidence="11" id="KW-1185">Reference proteome</keyword>
<accession>A0A243SA65</accession>
<evidence type="ECO:0000256" key="2">
    <source>
        <dbReference type="ARBA" id="ARBA00022741"/>
    </source>
</evidence>
<dbReference type="Gene3D" id="3.40.50.300">
    <property type="entry name" value="P-loop containing nucleotide triphosphate hydrolases"/>
    <property type="match status" value="3"/>
</dbReference>
<dbReference type="GO" id="GO:0016787">
    <property type="term" value="F:hydrolase activity"/>
    <property type="evidence" value="ECO:0007669"/>
    <property type="project" value="UniProtKB-KW"/>
</dbReference>
<evidence type="ECO:0000256" key="3">
    <source>
        <dbReference type="ARBA" id="ARBA00022801"/>
    </source>
</evidence>
<reference evidence="10 11" key="1">
    <citation type="submission" date="2017-05" db="EMBL/GenBank/DDBJ databases">
        <title>Biotechnological potential of actinobacteria isolated from South African environments.</title>
        <authorList>
            <person name="Le Roes-Hill M."/>
            <person name="Prins A."/>
            <person name="Durrell K.A."/>
        </authorList>
    </citation>
    <scope>NUCLEOTIDE SEQUENCE [LARGE SCALE GENOMIC DNA]</scope>
    <source>
        <strain evidence="10 11">HMC13</strain>
    </source>
</reference>
<protein>
    <recommendedName>
        <fullName evidence="12">DNA helicase</fullName>
    </recommendedName>
</protein>
<dbReference type="InterPro" id="IPR027417">
    <property type="entry name" value="P-loop_NTPase"/>
</dbReference>
<name>A0A243SA65_9ACTN</name>